<evidence type="ECO:0000256" key="8">
    <source>
        <dbReference type="SAM" id="Phobius"/>
    </source>
</evidence>
<comment type="caution">
    <text evidence="9">The sequence shown here is derived from an EMBL/GenBank/DDBJ whole genome shotgun (WGS) entry which is preliminary data.</text>
</comment>
<dbReference type="GO" id="GO:0005886">
    <property type="term" value="C:plasma membrane"/>
    <property type="evidence" value="ECO:0007669"/>
    <property type="project" value="UniProtKB-SubCell"/>
</dbReference>
<dbReference type="Pfam" id="PF03595">
    <property type="entry name" value="SLAC1"/>
    <property type="match status" value="1"/>
</dbReference>
<feature type="transmembrane region" description="Helical" evidence="8">
    <location>
        <begin position="124"/>
        <end position="142"/>
    </location>
</feature>
<evidence type="ECO:0000256" key="6">
    <source>
        <dbReference type="ARBA" id="ARBA00022989"/>
    </source>
</evidence>
<dbReference type="InterPro" id="IPR004695">
    <property type="entry name" value="SLAC1/Mae1/Ssu1/TehA"/>
</dbReference>
<dbReference type="AlphaFoldDB" id="A0A645BLW6"/>
<gene>
    <name evidence="9" type="ORF">SDC9_113162</name>
</gene>
<comment type="similarity">
    <text evidence="2">Belongs to the tellurite-resistance/dicarboxylate transporter (TDT) family.</text>
</comment>
<evidence type="ECO:0000256" key="5">
    <source>
        <dbReference type="ARBA" id="ARBA00022692"/>
    </source>
</evidence>
<protein>
    <recommendedName>
        <fullName evidence="10">C4-dicarboxylate transporter/malic acid transport protein</fullName>
    </recommendedName>
</protein>
<keyword evidence="4" id="KW-1003">Cell membrane</keyword>
<keyword evidence="6 8" id="KW-1133">Transmembrane helix</keyword>
<keyword evidence="3" id="KW-0813">Transport</keyword>
<organism evidence="9">
    <name type="scientific">bioreactor metagenome</name>
    <dbReference type="NCBI Taxonomy" id="1076179"/>
    <lineage>
        <taxon>unclassified sequences</taxon>
        <taxon>metagenomes</taxon>
        <taxon>ecological metagenomes</taxon>
    </lineage>
</organism>
<keyword evidence="7 8" id="KW-0472">Membrane</keyword>
<dbReference type="InterPro" id="IPR038665">
    <property type="entry name" value="Voltage-dep_anion_channel_sf"/>
</dbReference>
<dbReference type="PANTHER" id="PTHR31686:SF1">
    <property type="entry name" value="SULFITE EFFLUX PUMP SSU1"/>
    <property type="match status" value="1"/>
</dbReference>
<evidence type="ECO:0000256" key="1">
    <source>
        <dbReference type="ARBA" id="ARBA00004651"/>
    </source>
</evidence>
<evidence type="ECO:0008006" key="10">
    <source>
        <dbReference type="Google" id="ProtNLM"/>
    </source>
</evidence>
<dbReference type="EMBL" id="VSSQ01020970">
    <property type="protein sequence ID" value="MPM66255.1"/>
    <property type="molecule type" value="Genomic_DNA"/>
</dbReference>
<evidence type="ECO:0000256" key="7">
    <source>
        <dbReference type="ARBA" id="ARBA00023136"/>
    </source>
</evidence>
<evidence type="ECO:0000313" key="9">
    <source>
        <dbReference type="EMBL" id="MPM66255.1"/>
    </source>
</evidence>
<dbReference type="InterPro" id="IPR051629">
    <property type="entry name" value="Sulfite_efflux_TDT"/>
</dbReference>
<proteinExistence type="inferred from homology"/>
<feature type="transmembrane region" description="Helical" evidence="8">
    <location>
        <begin position="91"/>
        <end position="112"/>
    </location>
</feature>
<feature type="transmembrane region" description="Helical" evidence="8">
    <location>
        <begin position="12"/>
        <end position="34"/>
    </location>
</feature>
<dbReference type="PANTHER" id="PTHR31686">
    <property type="match status" value="1"/>
</dbReference>
<dbReference type="GO" id="GO:0055085">
    <property type="term" value="P:transmembrane transport"/>
    <property type="evidence" value="ECO:0007669"/>
    <property type="project" value="InterPro"/>
</dbReference>
<name>A0A645BLW6_9ZZZZ</name>
<reference evidence="9" key="1">
    <citation type="submission" date="2019-08" db="EMBL/GenBank/DDBJ databases">
        <authorList>
            <person name="Kucharzyk K."/>
            <person name="Murdoch R.W."/>
            <person name="Higgins S."/>
            <person name="Loffler F."/>
        </authorList>
    </citation>
    <scope>NUCLEOTIDE SEQUENCE</scope>
</reference>
<sequence length="184" mass="19203">MPHLAGPMRVWLLLAAVACFFLSLFVGTIVFAVAYHHHWRVAPIPVAASASAWIPLGMVGQSTAAAQSIALRARPMLAVPAADAVQQAANLYGFVMLAIGVPLVIWATVVTVRGFRRRMPFSPGWWALTFPIGTLALGAWQLGHGSGLPAVTTLGVLATGVLCGTVALCLVASARGIATRGLAR</sequence>
<evidence type="ECO:0000256" key="3">
    <source>
        <dbReference type="ARBA" id="ARBA00022448"/>
    </source>
</evidence>
<keyword evidence="5 8" id="KW-0812">Transmembrane</keyword>
<evidence type="ECO:0000256" key="2">
    <source>
        <dbReference type="ARBA" id="ARBA00008566"/>
    </source>
</evidence>
<comment type="subcellular location">
    <subcellularLocation>
        <location evidence="1">Cell membrane</location>
        <topology evidence="1">Multi-pass membrane protein</topology>
    </subcellularLocation>
</comment>
<evidence type="ECO:0000256" key="4">
    <source>
        <dbReference type="ARBA" id="ARBA00022475"/>
    </source>
</evidence>
<dbReference type="Gene3D" id="1.50.10.150">
    <property type="entry name" value="Voltage-dependent anion channel"/>
    <property type="match status" value="1"/>
</dbReference>
<feature type="transmembrane region" description="Helical" evidence="8">
    <location>
        <begin position="154"/>
        <end position="178"/>
    </location>
</feature>
<accession>A0A645BLW6</accession>